<evidence type="ECO:0000313" key="7">
    <source>
        <dbReference type="EMBL" id="THY35607.1"/>
    </source>
</evidence>
<evidence type="ECO:0000256" key="5">
    <source>
        <dbReference type="SAM" id="SignalP"/>
    </source>
</evidence>
<dbReference type="PANTHER" id="PTHR42973:SF54">
    <property type="entry name" value="FAD-BINDING PCMH-TYPE DOMAIN-CONTAINING PROTEIN"/>
    <property type="match status" value="1"/>
</dbReference>
<comment type="caution">
    <text evidence="7">The sequence shown here is derived from an EMBL/GenBank/DDBJ whole genome shotgun (WGS) entry which is preliminary data.</text>
</comment>
<reference evidence="7 8" key="1">
    <citation type="submission" date="2018-10" db="EMBL/GenBank/DDBJ databases">
        <title>Fifty Aureobasidium pullulans genomes reveal a recombining polyextremotolerant generalist.</title>
        <authorList>
            <person name="Gostincar C."/>
            <person name="Turk M."/>
            <person name="Zajc J."/>
            <person name="Gunde-Cimerman N."/>
        </authorList>
    </citation>
    <scope>NUCLEOTIDE SEQUENCE [LARGE SCALE GENOMIC DNA]</scope>
    <source>
        <strain evidence="7 8">EXF-6604</strain>
    </source>
</reference>
<dbReference type="InterPro" id="IPR012951">
    <property type="entry name" value="BBE"/>
</dbReference>
<dbReference type="InterPro" id="IPR036318">
    <property type="entry name" value="FAD-bd_PCMH-like_sf"/>
</dbReference>
<dbReference type="InterPro" id="IPR016167">
    <property type="entry name" value="FAD-bd_PCMH_sub1"/>
</dbReference>
<keyword evidence="2" id="KW-0285">Flavoprotein</keyword>
<organism evidence="7 8">
    <name type="scientific">Aureobasidium pullulans</name>
    <name type="common">Black yeast</name>
    <name type="synonym">Pullularia pullulans</name>
    <dbReference type="NCBI Taxonomy" id="5580"/>
    <lineage>
        <taxon>Eukaryota</taxon>
        <taxon>Fungi</taxon>
        <taxon>Dikarya</taxon>
        <taxon>Ascomycota</taxon>
        <taxon>Pezizomycotina</taxon>
        <taxon>Dothideomycetes</taxon>
        <taxon>Dothideomycetidae</taxon>
        <taxon>Dothideales</taxon>
        <taxon>Saccotheciaceae</taxon>
        <taxon>Aureobasidium</taxon>
    </lineage>
</organism>
<dbReference type="InterPro" id="IPR016169">
    <property type="entry name" value="FAD-bd_PCMH_sub2"/>
</dbReference>
<accession>A0A4S9LZS2</accession>
<dbReference type="Gene3D" id="3.40.462.20">
    <property type="match status" value="1"/>
</dbReference>
<dbReference type="AlphaFoldDB" id="A0A4S9LZS2"/>
<keyword evidence="3" id="KW-0274">FAD</keyword>
<feature type="domain" description="FAD-binding PCMH-type" evidence="6">
    <location>
        <begin position="65"/>
        <end position="245"/>
    </location>
</feature>
<evidence type="ECO:0000256" key="1">
    <source>
        <dbReference type="ARBA" id="ARBA00005466"/>
    </source>
</evidence>
<name>A0A4S9LZS2_AURPU</name>
<dbReference type="SUPFAM" id="SSF56176">
    <property type="entry name" value="FAD-binding/transporter-associated domain-like"/>
    <property type="match status" value="1"/>
</dbReference>
<evidence type="ECO:0000256" key="4">
    <source>
        <dbReference type="ARBA" id="ARBA00023002"/>
    </source>
</evidence>
<comment type="similarity">
    <text evidence="1">Belongs to the oxygen-dependent FAD-linked oxidoreductase family.</text>
</comment>
<feature type="signal peptide" evidence="5">
    <location>
        <begin position="1"/>
        <end position="19"/>
    </location>
</feature>
<feature type="chain" id="PRO_5020441287" evidence="5">
    <location>
        <begin position="20"/>
        <end position="546"/>
    </location>
</feature>
<dbReference type="InterPro" id="IPR016166">
    <property type="entry name" value="FAD-bd_PCMH"/>
</dbReference>
<sequence>MYPSFSSVLLLLTAPVAHAFVQGDCIEHDAALTILASQLSPGAAISCQYFPLQEHTAGRYWGEQYSKNSAVVVFPITKIDVSHAVRAAASSRFGWDLAFVGGGHGQTNASSSSGFLIDLSWMNSTKVLHNVKLGDTKVSIAIAYQGGALWKHVADSTNGTGFTAVGARVGEVGVGGFSTGGGIGFLAGAYGYAIDRLRAVEMVLISGEIVLATKTNRYSDLFWAIQGGGGQFGIVTTFYQEAIPEPTSSEFGIWVVAKDSWDRARQNTVEFFETNDDPFSLMYYSLGYYPEYITTGSLTTVMVIVGLRFGNSHGMSSKMSKQRSFNSTFSNLLDGLVLKQASKYNVPYGQATELSTPFFPYGFRRGFWGPQISMVTKPYLTAASNRMEAYINQSLDRGDVPQSAVWVLQYMYPGQNGHGPVSDSATAWPHSQTAHQTLFSPAWKSASNDGFVVQQNDALNKITHNHQASFGTFVADYPNYISPKADGYRVWGNNVKRLIKIKAKYDPECRVHQGRVFASDTCIAHGWANIYPRKGYSVADHGQWTI</sequence>
<evidence type="ECO:0000256" key="2">
    <source>
        <dbReference type="ARBA" id="ARBA00022630"/>
    </source>
</evidence>
<evidence type="ECO:0000256" key="3">
    <source>
        <dbReference type="ARBA" id="ARBA00022827"/>
    </source>
</evidence>
<keyword evidence="5" id="KW-0732">Signal</keyword>
<keyword evidence="4" id="KW-0560">Oxidoreductase</keyword>
<evidence type="ECO:0000313" key="8">
    <source>
        <dbReference type="Proteomes" id="UP000306584"/>
    </source>
</evidence>
<dbReference type="PANTHER" id="PTHR42973">
    <property type="entry name" value="BINDING OXIDOREDUCTASE, PUTATIVE (AFU_ORTHOLOGUE AFUA_1G17690)-RELATED"/>
    <property type="match status" value="1"/>
</dbReference>
<evidence type="ECO:0000259" key="6">
    <source>
        <dbReference type="PROSITE" id="PS51387"/>
    </source>
</evidence>
<dbReference type="Pfam" id="PF08031">
    <property type="entry name" value="BBE"/>
    <property type="match status" value="1"/>
</dbReference>
<protein>
    <submittedName>
        <fullName evidence="7">FAD-binding domain-containing protein</fullName>
    </submittedName>
</protein>
<dbReference type="Proteomes" id="UP000306584">
    <property type="component" value="Unassembled WGS sequence"/>
</dbReference>
<dbReference type="GO" id="GO:0016491">
    <property type="term" value="F:oxidoreductase activity"/>
    <property type="evidence" value="ECO:0007669"/>
    <property type="project" value="UniProtKB-KW"/>
</dbReference>
<dbReference type="Gene3D" id="3.30.43.10">
    <property type="entry name" value="Uridine Diphospho-n-acetylenolpyruvylglucosamine Reductase, domain 2"/>
    <property type="match status" value="1"/>
</dbReference>
<gene>
    <name evidence="7" type="ORF">D6D01_01180</name>
</gene>
<dbReference type="EMBL" id="QZBD01000019">
    <property type="protein sequence ID" value="THY35607.1"/>
    <property type="molecule type" value="Genomic_DNA"/>
</dbReference>
<dbReference type="PROSITE" id="PS51387">
    <property type="entry name" value="FAD_PCMH"/>
    <property type="match status" value="1"/>
</dbReference>
<dbReference type="GO" id="GO:0071949">
    <property type="term" value="F:FAD binding"/>
    <property type="evidence" value="ECO:0007669"/>
    <property type="project" value="InterPro"/>
</dbReference>
<proteinExistence type="inferred from homology"/>
<dbReference type="InterPro" id="IPR006094">
    <property type="entry name" value="Oxid_FAD_bind_N"/>
</dbReference>
<dbReference type="Gene3D" id="3.30.465.10">
    <property type="match status" value="1"/>
</dbReference>
<dbReference type="Pfam" id="PF01565">
    <property type="entry name" value="FAD_binding_4"/>
    <property type="match status" value="1"/>
</dbReference>
<dbReference type="InterPro" id="IPR050416">
    <property type="entry name" value="FAD-linked_Oxidoreductase"/>
</dbReference>